<dbReference type="InterPro" id="IPR014249">
    <property type="entry name" value="Spore_V_B"/>
</dbReference>
<dbReference type="EMBL" id="CAKP01000159">
    <property type="protein sequence ID" value="CCJ34788.1"/>
    <property type="molecule type" value="Genomic_DNA"/>
</dbReference>
<dbReference type="InterPro" id="IPR024923">
    <property type="entry name" value="PG_synth_SpoVB"/>
</dbReference>
<proteinExistence type="predicted"/>
<feature type="transmembrane region" description="Helical" evidence="6">
    <location>
        <begin position="471"/>
        <end position="490"/>
    </location>
</feature>
<feature type="transmembrane region" description="Helical" evidence="6">
    <location>
        <begin position="232"/>
        <end position="254"/>
    </location>
</feature>
<keyword evidence="8" id="KW-1185">Reference proteome</keyword>
<sequence length="495" mass="55853">MKVSDFYKNTFILVLSNIITGTLNFIFSIILSRQIGPKGMGIYQLVMPLYTMFLFITGGGITIAVSKVAAEKKAKRKLNELYKTVNTIILFEIFWSIIITAILLSLSKQFSLFILKDSRTYYSILAFTPALIIVSISSVYKGAFYGIQRMIEPALIDIVEKIIRILVMFPLINFFKSKSLELSCASAMLALSAGEFTSLLLFYIFYQNYKLKNKSFDKAENSIQLLVDTLKLSLPLAINGISSTIFSMFIAILIPKRLMVAGFSYEDAISMFGKLSGMALNVIFYPAVILNSLSIVLIPSISEFLVLKNFAAVKRRIKKTIEIALILSLSTFIILNSIPDKISLLFYKDISIAPLIKTLSYGLAIIYVEMISFSILNALGRQTQIMINSLILSIIDIVIIYIFIAVPRLNIYGYAINFIVSATVGIILNFIYINLSVKLNFEIKRDILVHLLTFSVCLFLSWILLKSGITPITYIFSIYIVYLIIFKTFYKFLSI</sequence>
<dbReference type="eggNOG" id="COG2244">
    <property type="taxonomic scope" value="Bacteria"/>
</dbReference>
<evidence type="ECO:0000313" key="7">
    <source>
        <dbReference type="EMBL" id="CCJ34788.1"/>
    </source>
</evidence>
<feature type="transmembrane region" description="Helical" evidence="6">
    <location>
        <begin position="154"/>
        <end position="175"/>
    </location>
</feature>
<keyword evidence="3 6" id="KW-0812">Transmembrane</keyword>
<dbReference type="InterPro" id="IPR050833">
    <property type="entry name" value="Poly_Biosynth_Transport"/>
</dbReference>
<protein>
    <submittedName>
        <fullName evidence="7">Stage V sporulation protein B</fullName>
    </submittedName>
</protein>
<dbReference type="InterPro" id="IPR002797">
    <property type="entry name" value="Polysacc_synth"/>
</dbReference>
<evidence type="ECO:0000256" key="5">
    <source>
        <dbReference type="ARBA" id="ARBA00023136"/>
    </source>
</evidence>
<evidence type="ECO:0000313" key="8">
    <source>
        <dbReference type="Proteomes" id="UP000007652"/>
    </source>
</evidence>
<organism evidence="7 8">
    <name type="scientific">Caloramator australicus RC3</name>
    <dbReference type="NCBI Taxonomy" id="857293"/>
    <lineage>
        <taxon>Bacteria</taxon>
        <taxon>Bacillati</taxon>
        <taxon>Bacillota</taxon>
        <taxon>Clostridia</taxon>
        <taxon>Eubacteriales</taxon>
        <taxon>Clostridiaceae</taxon>
        <taxon>Caloramator</taxon>
    </lineage>
</organism>
<keyword evidence="2" id="KW-1003">Cell membrane</keyword>
<dbReference type="Pfam" id="PF01943">
    <property type="entry name" value="Polysacc_synt"/>
    <property type="match status" value="1"/>
</dbReference>
<dbReference type="PANTHER" id="PTHR30250">
    <property type="entry name" value="PST FAMILY PREDICTED COLANIC ACID TRANSPORTER"/>
    <property type="match status" value="1"/>
</dbReference>
<dbReference type="GO" id="GO:0005886">
    <property type="term" value="C:plasma membrane"/>
    <property type="evidence" value="ECO:0007669"/>
    <property type="project" value="UniProtKB-SubCell"/>
</dbReference>
<feature type="transmembrane region" description="Helical" evidence="6">
    <location>
        <begin position="386"/>
        <end position="405"/>
    </location>
</feature>
<evidence type="ECO:0000256" key="1">
    <source>
        <dbReference type="ARBA" id="ARBA00004651"/>
    </source>
</evidence>
<evidence type="ECO:0000256" key="6">
    <source>
        <dbReference type="SAM" id="Phobius"/>
    </source>
</evidence>
<feature type="transmembrane region" description="Helical" evidence="6">
    <location>
        <begin position="121"/>
        <end position="142"/>
    </location>
</feature>
<name>I7LID4_9CLOT</name>
<feature type="transmembrane region" description="Helical" evidence="6">
    <location>
        <begin position="42"/>
        <end position="65"/>
    </location>
</feature>
<evidence type="ECO:0000256" key="2">
    <source>
        <dbReference type="ARBA" id="ARBA00022475"/>
    </source>
</evidence>
<gene>
    <name evidence="7" type="ORF">CAAU_2705</name>
</gene>
<feature type="transmembrane region" description="Helical" evidence="6">
    <location>
        <begin position="358"/>
        <end position="379"/>
    </location>
</feature>
<feature type="transmembrane region" description="Helical" evidence="6">
    <location>
        <begin position="283"/>
        <end position="307"/>
    </location>
</feature>
<comment type="caution">
    <text evidence="7">The sequence shown here is derived from an EMBL/GenBank/DDBJ whole genome shotgun (WGS) entry which is preliminary data.</text>
</comment>
<dbReference type="NCBIfam" id="TIGR02900">
    <property type="entry name" value="spore_V_B"/>
    <property type="match status" value="1"/>
</dbReference>
<dbReference type="AlphaFoldDB" id="I7LID4"/>
<dbReference type="RefSeq" id="WP_008910027.1">
    <property type="nucleotide sequence ID" value="NZ_CAKP01000159.1"/>
</dbReference>
<dbReference type="Proteomes" id="UP000007652">
    <property type="component" value="Unassembled WGS sequence"/>
</dbReference>
<dbReference type="PANTHER" id="PTHR30250:SF21">
    <property type="entry name" value="LIPID II FLIPPASE MURJ"/>
    <property type="match status" value="1"/>
</dbReference>
<feature type="transmembrane region" description="Helical" evidence="6">
    <location>
        <begin position="411"/>
        <end position="435"/>
    </location>
</feature>
<reference evidence="7 8" key="1">
    <citation type="journal article" date="2011" name="J. Bacteriol.">
        <title>Draft genome sequence of Caloramator australicus strain RC3T, a thermoanaerobe from the Great Artesian Basin of Australia.</title>
        <authorList>
            <person name="Ogg C.D."/>
            <person name="Patel B.K.C."/>
        </authorList>
    </citation>
    <scope>NUCLEOTIDE SEQUENCE [LARGE SCALE GENOMIC DNA]</scope>
    <source>
        <strain evidence="7 8">RC3</strain>
    </source>
</reference>
<keyword evidence="5 6" id="KW-0472">Membrane</keyword>
<keyword evidence="4 6" id="KW-1133">Transmembrane helix</keyword>
<accession>I7LID4</accession>
<feature type="transmembrane region" description="Helical" evidence="6">
    <location>
        <begin position="187"/>
        <end position="206"/>
    </location>
</feature>
<dbReference type="OrthoDB" id="9775950at2"/>
<feature type="transmembrane region" description="Helical" evidence="6">
    <location>
        <begin position="319"/>
        <end position="338"/>
    </location>
</feature>
<feature type="transmembrane region" description="Helical" evidence="6">
    <location>
        <begin position="12"/>
        <end position="30"/>
    </location>
</feature>
<feature type="transmembrane region" description="Helical" evidence="6">
    <location>
        <begin position="85"/>
        <end position="106"/>
    </location>
</feature>
<dbReference type="PIRSF" id="PIRSF038958">
    <property type="entry name" value="PG_synth_SpoVB"/>
    <property type="match status" value="1"/>
</dbReference>
<comment type="subcellular location">
    <subcellularLocation>
        <location evidence="1">Cell membrane</location>
        <topology evidence="1">Multi-pass membrane protein</topology>
    </subcellularLocation>
</comment>
<evidence type="ECO:0000256" key="4">
    <source>
        <dbReference type="ARBA" id="ARBA00022989"/>
    </source>
</evidence>
<dbReference type="STRING" id="857293.CAAU_2705"/>
<feature type="transmembrane region" description="Helical" evidence="6">
    <location>
        <begin position="447"/>
        <end position="465"/>
    </location>
</feature>
<evidence type="ECO:0000256" key="3">
    <source>
        <dbReference type="ARBA" id="ARBA00022692"/>
    </source>
</evidence>